<dbReference type="NCBIfam" id="TIGR04085">
    <property type="entry name" value="rSAM_more_4Fe4S"/>
    <property type="match status" value="1"/>
</dbReference>
<dbReference type="RefSeq" id="WP_089861175.1">
    <property type="nucleotide sequence ID" value="NZ_FOTI01000014.1"/>
</dbReference>
<dbReference type="Gene3D" id="3.20.20.70">
    <property type="entry name" value="Aldolase class I"/>
    <property type="match status" value="1"/>
</dbReference>
<keyword evidence="6" id="KW-0411">Iron-sulfur</keyword>
<dbReference type="GO" id="GO:0051539">
    <property type="term" value="F:4 iron, 4 sulfur cluster binding"/>
    <property type="evidence" value="ECO:0007669"/>
    <property type="project" value="UniProtKB-KW"/>
</dbReference>
<keyword evidence="4" id="KW-0479">Metal-binding</keyword>
<dbReference type="GO" id="GO:0046872">
    <property type="term" value="F:metal ion binding"/>
    <property type="evidence" value="ECO:0007669"/>
    <property type="project" value="UniProtKB-KW"/>
</dbReference>
<evidence type="ECO:0000256" key="2">
    <source>
        <dbReference type="ARBA" id="ARBA00022485"/>
    </source>
</evidence>
<dbReference type="AlphaFoldDB" id="A0A1I4I3Y7"/>
<dbReference type="SUPFAM" id="SSF102114">
    <property type="entry name" value="Radical SAM enzymes"/>
    <property type="match status" value="1"/>
</dbReference>
<dbReference type="PANTHER" id="PTHR43273">
    <property type="entry name" value="ANAEROBIC SULFATASE-MATURATING ENZYME HOMOLOG ASLB-RELATED"/>
    <property type="match status" value="1"/>
</dbReference>
<dbReference type="InterPro" id="IPR013785">
    <property type="entry name" value="Aldolase_TIM"/>
</dbReference>
<dbReference type="Proteomes" id="UP000199006">
    <property type="component" value="Unassembled WGS sequence"/>
</dbReference>
<dbReference type="OrthoDB" id="9808591at2"/>
<dbReference type="PANTHER" id="PTHR43273:SF3">
    <property type="entry name" value="ANAEROBIC SULFATASE-MATURATING ENZYME HOMOLOG ASLB-RELATED"/>
    <property type="match status" value="1"/>
</dbReference>
<dbReference type="EMBL" id="FOTI01000014">
    <property type="protein sequence ID" value="SFL48817.1"/>
    <property type="molecule type" value="Genomic_DNA"/>
</dbReference>
<comment type="similarity">
    <text evidence="7">Belongs to the radical SAM superfamily. Anaerobic sulfatase-maturating enzyme family.</text>
</comment>
<evidence type="ECO:0000256" key="6">
    <source>
        <dbReference type="ARBA" id="ARBA00023014"/>
    </source>
</evidence>
<feature type="domain" description="Radical SAM core" evidence="8">
    <location>
        <begin position="7"/>
        <end position="234"/>
    </location>
</feature>
<dbReference type="CDD" id="cd01335">
    <property type="entry name" value="Radical_SAM"/>
    <property type="match status" value="1"/>
</dbReference>
<reference evidence="9 10" key="1">
    <citation type="submission" date="2016-10" db="EMBL/GenBank/DDBJ databases">
        <authorList>
            <person name="de Groot N.N."/>
        </authorList>
    </citation>
    <scope>NUCLEOTIDE SEQUENCE [LARGE SCALE GENOMIC DNA]</scope>
    <source>
        <strain evidence="9 10">ATCC 51327</strain>
    </source>
</reference>
<evidence type="ECO:0000256" key="4">
    <source>
        <dbReference type="ARBA" id="ARBA00022723"/>
    </source>
</evidence>
<dbReference type="SUPFAM" id="SSF103642">
    <property type="entry name" value="Sec-C motif"/>
    <property type="match status" value="1"/>
</dbReference>
<dbReference type="CDD" id="cd21120">
    <property type="entry name" value="SPASM_anSME"/>
    <property type="match status" value="1"/>
</dbReference>
<dbReference type="SFLD" id="SFLDG01067">
    <property type="entry name" value="SPASM/twitch_domain_containing"/>
    <property type="match status" value="1"/>
</dbReference>
<dbReference type="Pfam" id="PF02810">
    <property type="entry name" value="SEC-C"/>
    <property type="match status" value="1"/>
</dbReference>
<dbReference type="SFLD" id="SFLDG01386">
    <property type="entry name" value="main_SPASM_domain-containing"/>
    <property type="match status" value="1"/>
</dbReference>
<organism evidence="9 10">
    <name type="scientific">Halanaerobium salsuginis</name>
    <dbReference type="NCBI Taxonomy" id="29563"/>
    <lineage>
        <taxon>Bacteria</taxon>
        <taxon>Bacillati</taxon>
        <taxon>Bacillota</taxon>
        <taxon>Clostridia</taxon>
        <taxon>Halanaerobiales</taxon>
        <taxon>Halanaerobiaceae</taxon>
        <taxon>Halanaerobium</taxon>
    </lineage>
</organism>
<dbReference type="InterPro" id="IPR004027">
    <property type="entry name" value="SEC_C_motif"/>
</dbReference>
<dbReference type="SFLD" id="SFLDF00285">
    <property type="entry name" value="anaerobic_Ser-type_sulfatase-m"/>
    <property type="match status" value="1"/>
</dbReference>
<gene>
    <name evidence="9" type="ORF">SAMN02983006_01291</name>
</gene>
<sequence length="416" mass="48127">MYNLAENKYNFSLMAFPAASICNLNCEYCYYLDKRNLYPAENKFKMSEKILEKYIKQYLDAVLGPIVQFGWQGGEPTLRGIDFFKKVIELQQKYLPAGWHVENSLQTNGTLLNDQWAQFLKENKFLVGISIDGPAALHNKYRKDKLGQGSLSKVLAGLEKLKNYQVDYNILTVVNDSNSQQPNEVYNFLKDLKVNFMQFIPIVELDQEGDLTARSVKPIEYAKFLIKIFNQWITDIGEVYVQIFEEVLGVYLGRQANLCVFNSECGKGPVMEYNGDLYSCDHFVDPEYKLGNINDKSILEMMNSKKQYEFGRAKRENLNQKCLICDYLFICNGGCPKNRIIDTGDKCKLNYLCDGYKLFFAYIDVYMKKLALLVKQQKSPAIMRQEMQKIYKEKWDVGRNDLCPCGSGKKYKKCCL</sequence>
<evidence type="ECO:0000259" key="8">
    <source>
        <dbReference type="PROSITE" id="PS51918"/>
    </source>
</evidence>
<dbReference type="STRING" id="29563.SAMN02983006_01291"/>
<comment type="cofactor">
    <cofactor evidence="1">
        <name>[4Fe-4S] cluster</name>
        <dbReference type="ChEBI" id="CHEBI:49883"/>
    </cofactor>
</comment>
<dbReference type="NCBIfam" id="TIGR03942">
    <property type="entry name" value="sulfatase_rSAM"/>
    <property type="match status" value="1"/>
</dbReference>
<dbReference type="PROSITE" id="PS51918">
    <property type="entry name" value="RADICAL_SAM"/>
    <property type="match status" value="1"/>
</dbReference>
<dbReference type="SFLD" id="SFLDS00029">
    <property type="entry name" value="Radical_SAM"/>
    <property type="match status" value="1"/>
</dbReference>
<evidence type="ECO:0000313" key="10">
    <source>
        <dbReference type="Proteomes" id="UP000199006"/>
    </source>
</evidence>
<keyword evidence="10" id="KW-1185">Reference proteome</keyword>
<dbReference type="GO" id="GO:0016491">
    <property type="term" value="F:oxidoreductase activity"/>
    <property type="evidence" value="ECO:0007669"/>
    <property type="project" value="InterPro"/>
</dbReference>
<dbReference type="InterPro" id="IPR007197">
    <property type="entry name" value="rSAM"/>
</dbReference>
<dbReference type="SFLD" id="SFLDG01072">
    <property type="entry name" value="dehydrogenase_like"/>
    <property type="match status" value="1"/>
</dbReference>
<proteinExistence type="inferred from homology"/>
<keyword evidence="5" id="KW-0408">Iron</keyword>
<dbReference type="InterPro" id="IPR058240">
    <property type="entry name" value="rSAM_sf"/>
</dbReference>
<dbReference type="SFLD" id="SFLDG01384">
    <property type="entry name" value="thioether_bond_formation_requi"/>
    <property type="match status" value="1"/>
</dbReference>
<dbReference type="InterPro" id="IPR047207">
    <property type="entry name" value="SPASM_anSME"/>
</dbReference>
<evidence type="ECO:0000256" key="5">
    <source>
        <dbReference type="ARBA" id="ARBA00023004"/>
    </source>
</evidence>
<dbReference type="InterPro" id="IPR023885">
    <property type="entry name" value="4Fe4S-binding_SPASM_dom"/>
</dbReference>
<accession>A0A1I4I3Y7</accession>
<evidence type="ECO:0000313" key="9">
    <source>
        <dbReference type="EMBL" id="SFL48817.1"/>
    </source>
</evidence>
<dbReference type="InterPro" id="IPR023867">
    <property type="entry name" value="Sulphatase_maturase_rSAM"/>
</dbReference>
<evidence type="ECO:0000256" key="3">
    <source>
        <dbReference type="ARBA" id="ARBA00022691"/>
    </source>
</evidence>
<keyword evidence="2" id="KW-0004">4Fe-4S</keyword>
<keyword evidence="3" id="KW-0949">S-adenosyl-L-methionine</keyword>
<evidence type="ECO:0000256" key="1">
    <source>
        <dbReference type="ARBA" id="ARBA00001966"/>
    </source>
</evidence>
<dbReference type="InterPro" id="IPR034491">
    <property type="entry name" value="Anaerob_Ser_sulfatase-maturase"/>
</dbReference>
<dbReference type="Pfam" id="PF13186">
    <property type="entry name" value="SPASM"/>
    <property type="match status" value="1"/>
</dbReference>
<name>A0A1I4I3Y7_9FIRM</name>
<protein>
    <recommendedName>
        <fullName evidence="8">Radical SAM core domain-containing protein</fullName>
    </recommendedName>
</protein>
<evidence type="ECO:0000256" key="7">
    <source>
        <dbReference type="ARBA" id="ARBA00023601"/>
    </source>
</evidence>
<dbReference type="Pfam" id="PF04055">
    <property type="entry name" value="Radical_SAM"/>
    <property type="match status" value="1"/>
</dbReference>